<sequence>MLTKDQEKMITMLIEGYRITDIAKKIGVSRQTIYSWRNNSEVNAELDQRKQDIKNQGNAYILKDVNTYIDEVKKIAKESTDQRVKFSANKYLIDRTLGVPTAIGDDETEDGNENVNENDLKQELEKFKKLKVIK</sequence>
<gene>
    <name evidence="3" type="ORF">CLCOS_03000</name>
    <name evidence="2" type="ORF">WX73_02085</name>
</gene>
<accession>A0A166RE19</accession>
<keyword evidence="5" id="KW-1185">Reference proteome</keyword>
<dbReference type="SUPFAM" id="SSF46689">
    <property type="entry name" value="Homeodomain-like"/>
    <property type="match status" value="1"/>
</dbReference>
<reference evidence="3 5" key="2">
    <citation type="journal article" date="2016" name="Front. Microbiol.">
        <title>Industrial Acetogenic Biocatalysts: A Comparative Metabolic and Genomic Analysis.</title>
        <authorList>
            <person name="Bengelsdorf F."/>
            <person name="Poehlein A."/>
            <person name="Sonja S."/>
            <person name="Erz C."/>
            <person name="Hummel T."/>
            <person name="Hoffmeister S."/>
            <person name="Daniel R."/>
            <person name="Durre P."/>
        </authorList>
    </citation>
    <scope>NUCLEOTIDE SEQUENCE [LARGE SCALE GENOMIC DNA]</scope>
    <source>
        <strain evidence="3 5">PTA-10522</strain>
    </source>
</reference>
<dbReference type="InterPro" id="IPR009057">
    <property type="entry name" value="Homeodomain-like_sf"/>
</dbReference>
<dbReference type="EMBL" id="LROR01000023">
    <property type="protein sequence ID" value="OBR97444.1"/>
    <property type="molecule type" value="Genomic_DNA"/>
</dbReference>
<dbReference type="Proteomes" id="UP000093694">
    <property type="component" value="Unassembled WGS sequence"/>
</dbReference>
<organism evidence="2 4">
    <name type="scientific">Clostridium coskatii</name>
    <dbReference type="NCBI Taxonomy" id="1705578"/>
    <lineage>
        <taxon>Bacteria</taxon>
        <taxon>Bacillati</taxon>
        <taxon>Bacillota</taxon>
        <taxon>Clostridia</taxon>
        <taxon>Eubacteriales</taxon>
        <taxon>Clostridiaceae</taxon>
        <taxon>Clostridium</taxon>
    </lineage>
</organism>
<name>A0A166RE19_9CLOT</name>
<dbReference type="RefSeq" id="WP_082853599.1">
    <property type="nucleotide sequence ID" value="NZ_LITQ01000030.1"/>
</dbReference>
<evidence type="ECO:0000313" key="3">
    <source>
        <dbReference type="EMBL" id="OBR97444.1"/>
    </source>
</evidence>
<evidence type="ECO:0000313" key="2">
    <source>
        <dbReference type="EMBL" id="OAA90720.1"/>
    </source>
</evidence>
<dbReference type="Proteomes" id="UP000077384">
    <property type="component" value="Unassembled WGS sequence"/>
</dbReference>
<dbReference type="Gene3D" id="1.10.10.60">
    <property type="entry name" value="Homeodomain-like"/>
    <property type="match status" value="1"/>
</dbReference>
<evidence type="ECO:0000259" key="1">
    <source>
        <dbReference type="Pfam" id="PF02796"/>
    </source>
</evidence>
<proteinExistence type="predicted"/>
<dbReference type="Pfam" id="PF02796">
    <property type="entry name" value="HTH_7"/>
    <property type="match status" value="1"/>
</dbReference>
<evidence type="ECO:0000313" key="5">
    <source>
        <dbReference type="Proteomes" id="UP000093694"/>
    </source>
</evidence>
<feature type="domain" description="Resolvase HTH" evidence="1">
    <location>
        <begin position="4"/>
        <end position="34"/>
    </location>
</feature>
<dbReference type="AlphaFoldDB" id="A0A166RE19"/>
<reference evidence="2 4" key="1">
    <citation type="journal article" date="2015" name="Biotechnol. Bioeng.">
        <title>Genome sequence and phenotypic characterization of Caulobacter segnis.</title>
        <authorList>
            <person name="Patel S."/>
            <person name="Fletcher B."/>
            <person name="Scott D.C."/>
            <person name="Ely B."/>
        </authorList>
    </citation>
    <scope>NUCLEOTIDE SEQUENCE [LARGE SCALE GENOMIC DNA]</scope>
    <source>
        <strain evidence="2 4">PS02</strain>
    </source>
</reference>
<dbReference type="InterPro" id="IPR006120">
    <property type="entry name" value="Resolvase_HTH_dom"/>
</dbReference>
<dbReference type="GO" id="GO:0000150">
    <property type="term" value="F:DNA strand exchange activity"/>
    <property type="evidence" value="ECO:0007669"/>
    <property type="project" value="InterPro"/>
</dbReference>
<dbReference type="PATRIC" id="fig|1705578.3.peg.2343"/>
<comment type="caution">
    <text evidence="2">The sequence shown here is derived from an EMBL/GenBank/DDBJ whole genome shotgun (WGS) entry which is preliminary data.</text>
</comment>
<evidence type="ECO:0000313" key="4">
    <source>
        <dbReference type="Proteomes" id="UP000077384"/>
    </source>
</evidence>
<dbReference type="EMBL" id="LITQ01000030">
    <property type="protein sequence ID" value="OAA90720.1"/>
    <property type="molecule type" value="Genomic_DNA"/>
</dbReference>
<dbReference type="GO" id="GO:0003677">
    <property type="term" value="F:DNA binding"/>
    <property type="evidence" value="ECO:0007669"/>
    <property type="project" value="InterPro"/>
</dbReference>
<protein>
    <submittedName>
        <fullName evidence="2">Helix-turn-helix domain of resolvase</fullName>
    </submittedName>
</protein>